<dbReference type="NCBIfam" id="TIGR03725">
    <property type="entry name" value="T6A_YeaZ"/>
    <property type="match status" value="1"/>
</dbReference>
<gene>
    <name evidence="2" type="primary">tsaB</name>
    <name evidence="2" type="ORF">Q31a_54280</name>
</gene>
<dbReference type="InterPro" id="IPR043129">
    <property type="entry name" value="ATPase_NBD"/>
</dbReference>
<evidence type="ECO:0000313" key="3">
    <source>
        <dbReference type="Proteomes" id="UP000318017"/>
    </source>
</evidence>
<dbReference type="RefSeq" id="WP_197355635.1">
    <property type="nucleotide sequence ID" value="NZ_CP036298.1"/>
</dbReference>
<sequence>MSTWNLALECSGFTCSVAVAKLDSLDPPLWLETPPALSSVQGLASMVRHVLQNAGIRQPDFLSVTHGPGSFTGLRVGLATAKTLGMAWDIPLVAIDTLEAIAFRQHLQLTAASTDRSIATALGKAPVNPKGIPATDAPPVLLLPVMNAFRRQVFAAAYESQPASAGLVRLAAAQVLDAAVWRAQPWRSLAQDPPPADLRQVDCRQTEAGPTQESTSLQRRIVCGPGLEHYQPEEAAELEVAPAESWNPRAVDVLQLGWQKYLNRDLHPHTFSTADSLAPNYIRSSAAEEVSQAGNR</sequence>
<dbReference type="Gene3D" id="3.30.420.40">
    <property type="match status" value="1"/>
</dbReference>
<name>A0A518GER1_9BACT</name>
<dbReference type="EMBL" id="CP036298">
    <property type="protein sequence ID" value="QDV27047.1"/>
    <property type="molecule type" value="Genomic_DNA"/>
</dbReference>
<dbReference type="GO" id="GO:0005829">
    <property type="term" value="C:cytosol"/>
    <property type="evidence" value="ECO:0007669"/>
    <property type="project" value="TreeGrafter"/>
</dbReference>
<feature type="domain" description="Gcp-like" evidence="1">
    <location>
        <begin position="41"/>
        <end position="110"/>
    </location>
</feature>
<organism evidence="2 3">
    <name type="scientific">Aureliella helgolandensis</name>
    <dbReference type="NCBI Taxonomy" id="2527968"/>
    <lineage>
        <taxon>Bacteria</taxon>
        <taxon>Pseudomonadati</taxon>
        <taxon>Planctomycetota</taxon>
        <taxon>Planctomycetia</taxon>
        <taxon>Pirellulales</taxon>
        <taxon>Pirellulaceae</taxon>
        <taxon>Aureliella</taxon>
    </lineage>
</organism>
<proteinExistence type="predicted"/>
<reference evidence="2 3" key="1">
    <citation type="submission" date="2019-02" db="EMBL/GenBank/DDBJ databases">
        <title>Deep-cultivation of Planctomycetes and their phenomic and genomic characterization uncovers novel biology.</title>
        <authorList>
            <person name="Wiegand S."/>
            <person name="Jogler M."/>
            <person name="Boedeker C."/>
            <person name="Pinto D."/>
            <person name="Vollmers J."/>
            <person name="Rivas-Marin E."/>
            <person name="Kohn T."/>
            <person name="Peeters S.H."/>
            <person name="Heuer A."/>
            <person name="Rast P."/>
            <person name="Oberbeckmann S."/>
            <person name="Bunk B."/>
            <person name="Jeske O."/>
            <person name="Meyerdierks A."/>
            <person name="Storesund J.E."/>
            <person name="Kallscheuer N."/>
            <person name="Luecker S."/>
            <person name="Lage O.M."/>
            <person name="Pohl T."/>
            <person name="Merkel B.J."/>
            <person name="Hornburger P."/>
            <person name="Mueller R.-W."/>
            <person name="Bruemmer F."/>
            <person name="Labrenz M."/>
            <person name="Spormann A.M."/>
            <person name="Op den Camp H."/>
            <person name="Overmann J."/>
            <person name="Amann R."/>
            <person name="Jetten M.S.M."/>
            <person name="Mascher T."/>
            <person name="Medema M.H."/>
            <person name="Devos D.P."/>
            <person name="Kaster A.-K."/>
            <person name="Ovreas L."/>
            <person name="Rohde M."/>
            <person name="Galperin M.Y."/>
            <person name="Jogler C."/>
        </authorList>
    </citation>
    <scope>NUCLEOTIDE SEQUENCE [LARGE SCALE GENOMIC DNA]</scope>
    <source>
        <strain evidence="2 3">Q31a</strain>
    </source>
</reference>
<evidence type="ECO:0000259" key="1">
    <source>
        <dbReference type="Pfam" id="PF00814"/>
    </source>
</evidence>
<dbReference type="GO" id="GO:0002949">
    <property type="term" value="P:tRNA threonylcarbamoyladenosine modification"/>
    <property type="evidence" value="ECO:0007669"/>
    <property type="project" value="InterPro"/>
</dbReference>
<accession>A0A518GER1</accession>
<dbReference type="KEGG" id="ahel:Q31a_54280"/>
<dbReference type="AlphaFoldDB" id="A0A518GER1"/>
<protein>
    <submittedName>
        <fullName evidence="2">tRNA threonylcarbamoyladenosine biosynthesis protein TsaB</fullName>
    </submittedName>
</protein>
<evidence type="ECO:0000313" key="2">
    <source>
        <dbReference type="EMBL" id="QDV27047.1"/>
    </source>
</evidence>
<dbReference type="SUPFAM" id="SSF53067">
    <property type="entry name" value="Actin-like ATPase domain"/>
    <property type="match status" value="1"/>
</dbReference>
<keyword evidence="3" id="KW-1185">Reference proteome</keyword>
<dbReference type="InterPro" id="IPR022496">
    <property type="entry name" value="T6A_TsaB"/>
</dbReference>
<dbReference type="PANTHER" id="PTHR11735:SF11">
    <property type="entry name" value="TRNA THREONYLCARBAMOYLADENOSINE BIOSYNTHESIS PROTEIN TSAB"/>
    <property type="match status" value="1"/>
</dbReference>
<dbReference type="InterPro" id="IPR000905">
    <property type="entry name" value="Gcp-like_dom"/>
</dbReference>
<dbReference type="PANTHER" id="PTHR11735">
    <property type="entry name" value="TRNA N6-ADENOSINE THREONYLCARBAMOYLTRANSFERASE"/>
    <property type="match status" value="1"/>
</dbReference>
<dbReference type="Pfam" id="PF00814">
    <property type="entry name" value="TsaD"/>
    <property type="match status" value="1"/>
</dbReference>
<dbReference type="Proteomes" id="UP000318017">
    <property type="component" value="Chromosome"/>
</dbReference>